<dbReference type="SUPFAM" id="SSF103473">
    <property type="entry name" value="MFS general substrate transporter"/>
    <property type="match status" value="1"/>
</dbReference>
<dbReference type="RefSeq" id="WP_130605533.1">
    <property type="nucleotide sequence ID" value="NZ_AP019368.1"/>
</dbReference>
<name>A0A4P2VKD5_FLUSA</name>
<evidence type="ECO:0000256" key="4">
    <source>
        <dbReference type="ARBA" id="ARBA00023136"/>
    </source>
</evidence>
<dbReference type="PANTHER" id="PTHR43826">
    <property type="entry name" value="GLUCOSE-6-PHOSPHATE EXCHANGER SLC37A4"/>
    <property type="match status" value="1"/>
</dbReference>
<dbReference type="InterPro" id="IPR051337">
    <property type="entry name" value="OPA_Antiporter"/>
</dbReference>
<dbReference type="Pfam" id="PF07690">
    <property type="entry name" value="MFS_1"/>
    <property type="match status" value="1"/>
</dbReference>
<reference evidence="7 8" key="1">
    <citation type="submission" date="2018-12" db="EMBL/GenBank/DDBJ databases">
        <title>Rubrispira sanarue gen. nov., sp., nov., a member of the order Silvanigrellales, isolated from a brackish lake in Hamamatsu Japan.</title>
        <authorList>
            <person name="Maejima Y."/>
            <person name="Iino T."/>
            <person name="Muraguchi Y."/>
            <person name="Fukuda K."/>
            <person name="Nojiri H."/>
            <person name="Ohkuma M."/>
            <person name="Moriuchi R."/>
            <person name="Dohra H."/>
            <person name="Kimbara K."/>
            <person name="Shintani M."/>
        </authorList>
    </citation>
    <scope>NUCLEOTIDE SEQUENCE [LARGE SCALE GENOMIC DNA]</scope>
    <source>
        <strain evidence="7 8">RF1110005</strain>
    </source>
</reference>
<feature type="transmembrane region" description="Helical" evidence="5">
    <location>
        <begin position="393"/>
        <end position="413"/>
    </location>
</feature>
<dbReference type="InterPro" id="IPR000849">
    <property type="entry name" value="Sugar_P_transporter"/>
</dbReference>
<gene>
    <name evidence="7" type="ORF">JCM31447_01360</name>
</gene>
<dbReference type="InterPro" id="IPR011701">
    <property type="entry name" value="MFS"/>
</dbReference>
<feature type="transmembrane region" description="Helical" evidence="5">
    <location>
        <begin position="419"/>
        <end position="442"/>
    </location>
</feature>
<keyword evidence="8" id="KW-1185">Reference proteome</keyword>
<protein>
    <submittedName>
        <fullName evidence="7">MFS transporter family glucose-6-phosphate receptor UhpC</fullName>
    </submittedName>
</protein>
<sequence length="460" mass="51597">MAKFSALFSSLKQPKPLPEITDAKTIDNDYKHWRIRIFYSMYIGYAVYYVTRKSFTFAIPSLAVDLNMDKASLGWIGSIMAISYGLSKFISGMLSDNANARYFMAIGLILTGVLNIIFGTASSFWIFAICWMLNGWFQGFGWPPCAKFLTYWYSQSERGRWWGAWNTSHNVGGALVPLLIAFCVQYWGWRSAMHVAGGLAIFTGFLLINRLRDTPATLGLPPIEKYKNEELPITQIKENTEKTITVKEIFMKYILKNKYIWILAGAYFFIYIIRVAVNDWTMPYLMEQKGYTSSMDAGKVIFAFEIGGVFGSLAAGWLSDKLFKGGRGPVNFLYTVFVTILISIFWQMSVSNLYLDILIVGALGFFIFGPQMLIGIAAVELSHKKAAATSTGFIGWIGYLGAFVAGGPIGIIIDKFGWDSFFIVTIACGIFACLFLSFLYAARSYNPNTETLSLKEKKIA</sequence>
<dbReference type="EMBL" id="AP019368">
    <property type="protein sequence ID" value="BBH51719.1"/>
    <property type="molecule type" value="Genomic_DNA"/>
</dbReference>
<keyword evidence="2 5" id="KW-0812">Transmembrane</keyword>
<feature type="transmembrane region" description="Helical" evidence="5">
    <location>
        <begin position="33"/>
        <end position="51"/>
    </location>
</feature>
<dbReference type="InterPro" id="IPR020846">
    <property type="entry name" value="MFS_dom"/>
</dbReference>
<dbReference type="Proteomes" id="UP000291236">
    <property type="component" value="Chromosome"/>
</dbReference>
<accession>A0A4P2VKD5</accession>
<evidence type="ECO:0000313" key="7">
    <source>
        <dbReference type="EMBL" id="BBH51719.1"/>
    </source>
</evidence>
<feature type="transmembrane region" description="Helical" evidence="5">
    <location>
        <begin position="354"/>
        <end position="381"/>
    </location>
</feature>
<dbReference type="InterPro" id="IPR036259">
    <property type="entry name" value="MFS_trans_sf"/>
</dbReference>
<dbReference type="GO" id="GO:0061513">
    <property type="term" value="F:glucose 6-phosphate:phosphate antiporter activity"/>
    <property type="evidence" value="ECO:0007669"/>
    <property type="project" value="TreeGrafter"/>
</dbReference>
<feature type="transmembrane region" description="Helical" evidence="5">
    <location>
        <begin position="102"/>
        <end position="118"/>
    </location>
</feature>
<organism evidence="7 8">
    <name type="scientific">Fluviispira sanaruensis</name>
    <dbReference type="NCBI Taxonomy" id="2493639"/>
    <lineage>
        <taxon>Bacteria</taxon>
        <taxon>Pseudomonadati</taxon>
        <taxon>Bdellovibrionota</taxon>
        <taxon>Oligoflexia</taxon>
        <taxon>Silvanigrellales</taxon>
        <taxon>Silvanigrellaceae</taxon>
        <taxon>Fluviispira</taxon>
    </lineage>
</organism>
<dbReference type="KEGG" id="sbf:JCM31447_01360"/>
<evidence type="ECO:0000259" key="6">
    <source>
        <dbReference type="PROSITE" id="PS50850"/>
    </source>
</evidence>
<dbReference type="GO" id="GO:0035435">
    <property type="term" value="P:phosphate ion transmembrane transport"/>
    <property type="evidence" value="ECO:0007669"/>
    <property type="project" value="TreeGrafter"/>
</dbReference>
<feature type="transmembrane region" description="Helical" evidence="5">
    <location>
        <begin position="297"/>
        <end position="318"/>
    </location>
</feature>
<feature type="transmembrane region" description="Helical" evidence="5">
    <location>
        <begin position="71"/>
        <end position="90"/>
    </location>
</feature>
<evidence type="ECO:0000256" key="2">
    <source>
        <dbReference type="ARBA" id="ARBA00022692"/>
    </source>
</evidence>
<keyword evidence="3 5" id="KW-1133">Transmembrane helix</keyword>
<keyword evidence="7" id="KW-0675">Receptor</keyword>
<evidence type="ECO:0000256" key="3">
    <source>
        <dbReference type="ARBA" id="ARBA00022989"/>
    </source>
</evidence>
<dbReference type="OrthoDB" id="9766638at2"/>
<evidence type="ECO:0000256" key="5">
    <source>
        <dbReference type="SAM" id="Phobius"/>
    </source>
</evidence>
<dbReference type="PANTHER" id="PTHR43826:SF3">
    <property type="entry name" value="GLUCOSE-6-PHOSPHATE EXCHANGER SLC37A4"/>
    <property type="match status" value="1"/>
</dbReference>
<proteinExistence type="predicted"/>
<feature type="transmembrane region" description="Helical" evidence="5">
    <location>
        <begin position="330"/>
        <end position="348"/>
    </location>
</feature>
<dbReference type="GO" id="GO:0012505">
    <property type="term" value="C:endomembrane system"/>
    <property type="evidence" value="ECO:0007669"/>
    <property type="project" value="UniProtKB-SubCell"/>
</dbReference>
<dbReference type="PIRSF" id="PIRSF002808">
    <property type="entry name" value="Hexose_phosphate_transp"/>
    <property type="match status" value="1"/>
</dbReference>
<dbReference type="NCBIfam" id="TIGR00881">
    <property type="entry name" value="2A0104"/>
    <property type="match status" value="1"/>
</dbReference>
<dbReference type="AlphaFoldDB" id="A0A4P2VKD5"/>
<comment type="subcellular location">
    <subcellularLocation>
        <location evidence="1">Endomembrane system</location>
        <topology evidence="1">Multi-pass membrane protein</topology>
    </subcellularLocation>
</comment>
<keyword evidence="4 5" id="KW-0472">Membrane</keyword>
<feature type="transmembrane region" description="Helical" evidence="5">
    <location>
        <begin position="259"/>
        <end position="277"/>
    </location>
</feature>
<feature type="domain" description="Major facilitator superfamily (MFS) profile" evidence="6">
    <location>
        <begin position="37"/>
        <end position="444"/>
    </location>
</feature>
<dbReference type="Gene3D" id="1.20.1250.20">
    <property type="entry name" value="MFS general substrate transporter like domains"/>
    <property type="match status" value="2"/>
</dbReference>
<dbReference type="GO" id="GO:0005886">
    <property type="term" value="C:plasma membrane"/>
    <property type="evidence" value="ECO:0007669"/>
    <property type="project" value="TreeGrafter"/>
</dbReference>
<feature type="transmembrane region" description="Helical" evidence="5">
    <location>
        <begin position="193"/>
        <end position="211"/>
    </location>
</feature>
<evidence type="ECO:0000313" key="8">
    <source>
        <dbReference type="Proteomes" id="UP000291236"/>
    </source>
</evidence>
<dbReference type="PROSITE" id="PS50850">
    <property type="entry name" value="MFS"/>
    <property type="match status" value="1"/>
</dbReference>
<evidence type="ECO:0000256" key="1">
    <source>
        <dbReference type="ARBA" id="ARBA00004127"/>
    </source>
</evidence>